<feature type="transmembrane region" description="Helical" evidence="2">
    <location>
        <begin position="126"/>
        <end position="145"/>
    </location>
</feature>
<feature type="domain" description="DUF1707" evidence="3">
    <location>
        <begin position="12"/>
        <end position="64"/>
    </location>
</feature>
<feature type="region of interest" description="Disordered" evidence="1">
    <location>
        <begin position="61"/>
        <end position="81"/>
    </location>
</feature>
<sequence>MARQDQTRHDEMRIGDVERDAVMVALHDHFAAGRLDRAELDERLDAVLSAKTRGDLSRLVRDLPEPTGVPEPERREPSPREGAAVMFGGPWNPAWHHQWHMHQRHVHQRRMAHHHRGMPWHHRRHGPFPAFPLLLAVFLVLAFTVGPGAGLLAVLQIGLAVWIVRAAVLAYGARRPGGSA</sequence>
<protein>
    <submittedName>
        <fullName evidence="4">Uncharacterized protein DUF1707</fullName>
    </submittedName>
</protein>
<dbReference type="OrthoDB" id="3534574at2"/>
<evidence type="ECO:0000313" key="5">
    <source>
        <dbReference type="Proteomes" id="UP000316706"/>
    </source>
</evidence>
<proteinExistence type="predicted"/>
<evidence type="ECO:0000256" key="1">
    <source>
        <dbReference type="SAM" id="MobiDB-lite"/>
    </source>
</evidence>
<dbReference type="InterPro" id="IPR012551">
    <property type="entry name" value="DUF1707_SHOCT-like"/>
</dbReference>
<reference evidence="4 5" key="1">
    <citation type="submission" date="2019-06" db="EMBL/GenBank/DDBJ databases">
        <title>Sequencing the genomes of 1000 actinobacteria strains.</title>
        <authorList>
            <person name="Klenk H.-P."/>
        </authorList>
    </citation>
    <scope>NUCLEOTIDE SEQUENCE [LARGE SCALE GENOMIC DNA]</scope>
    <source>
        <strain evidence="4 5">DSM 45043</strain>
    </source>
</reference>
<evidence type="ECO:0000256" key="2">
    <source>
        <dbReference type="SAM" id="Phobius"/>
    </source>
</evidence>
<evidence type="ECO:0000259" key="3">
    <source>
        <dbReference type="Pfam" id="PF08044"/>
    </source>
</evidence>
<evidence type="ECO:0000313" key="4">
    <source>
        <dbReference type="EMBL" id="TQM68305.1"/>
    </source>
</evidence>
<keyword evidence="2" id="KW-1133">Transmembrane helix</keyword>
<feature type="transmembrane region" description="Helical" evidence="2">
    <location>
        <begin position="151"/>
        <end position="173"/>
    </location>
</feature>
<dbReference type="PANTHER" id="PTHR40763:SF5">
    <property type="entry name" value="MEMBRANE PROTEIN"/>
    <property type="match status" value="1"/>
</dbReference>
<dbReference type="EMBL" id="VFPO01000001">
    <property type="protein sequence ID" value="TQM68305.1"/>
    <property type="molecule type" value="Genomic_DNA"/>
</dbReference>
<keyword evidence="5" id="KW-1185">Reference proteome</keyword>
<dbReference type="RefSeq" id="WP_141967664.1">
    <property type="nucleotide sequence ID" value="NZ_VFPO01000001.1"/>
</dbReference>
<dbReference type="Proteomes" id="UP000316706">
    <property type="component" value="Unassembled WGS sequence"/>
</dbReference>
<keyword evidence="2" id="KW-0472">Membrane</keyword>
<accession>A0A543ICK4</accession>
<dbReference type="AlphaFoldDB" id="A0A543ICK4"/>
<gene>
    <name evidence="4" type="ORF">FHX41_1949</name>
</gene>
<name>A0A543ICK4_9ACTN</name>
<comment type="caution">
    <text evidence="4">The sequence shown here is derived from an EMBL/GenBank/DDBJ whole genome shotgun (WGS) entry which is preliminary data.</text>
</comment>
<keyword evidence="2" id="KW-0812">Transmembrane</keyword>
<organism evidence="4 5">
    <name type="scientific">Actinomadura hallensis</name>
    <dbReference type="NCBI Taxonomy" id="337895"/>
    <lineage>
        <taxon>Bacteria</taxon>
        <taxon>Bacillati</taxon>
        <taxon>Actinomycetota</taxon>
        <taxon>Actinomycetes</taxon>
        <taxon>Streptosporangiales</taxon>
        <taxon>Thermomonosporaceae</taxon>
        <taxon>Actinomadura</taxon>
    </lineage>
</organism>
<dbReference type="PANTHER" id="PTHR40763">
    <property type="entry name" value="MEMBRANE PROTEIN-RELATED"/>
    <property type="match status" value="1"/>
</dbReference>
<dbReference type="Pfam" id="PF08044">
    <property type="entry name" value="DUF1707"/>
    <property type="match status" value="1"/>
</dbReference>